<evidence type="ECO:0000256" key="10">
    <source>
        <dbReference type="PIRSR" id="PIRSR600101-2"/>
    </source>
</evidence>
<dbReference type="MEROPS" id="T03.001"/>
<comment type="catalytic activity">
    <reaction evidence="1 11">
        <text>an S-substituted glutathione + H2O = an S-substituted L-cysteinylglycine + L-glutamate</text>
        <dbReference type="Rhea" id="RHEA:59468"/>
        <dbReference type="ChEBI" id="CHEBI:15377"/>
        <dbReference type="ChEBI" id="CHEBI:29985"/>
        <dbReference type="ChEBI" id="CHEBI:90779"/>
        <dbReference type="ChEBI" id="CHEBI:143103"/>
        <dbReference type="EC" id="3.4.19.13"/>
    </reaction>
</comment>
<proteinExistence type="inferred from homology"/>
<accession>Q1YTI5</accession>
<dbReference type="UniPathway" id="UPA00204"/>
<comment type="subunit">
    <text evidence="11">This enzyme consists of two polypeptide chains, which are synthesized in precursor form from a single polypeptide.</text>
</comment>
<keyword evidence="11" id="KW-0317">Glutathione biosynthesis</keyword>
<dbReference type="PRINTS" id="PR01210">
    <property type="entry name" value="GGTRANSPTASE"/>
</dbReference>
<dbReference type="STRING" id="314287.GB2207_01822"/>
<dbReference type="InterPro" id="IPR043137">
    <property type="entry name" value="GGT_ssub_C"/>
</dbReference>
<dbReference type="EC" id="2.3.2.2" evidence="11"/>
<evidence type="ECO:0000256" key="7">
    <source>
        <dbReference type="ARBA" id="ARBA00023315"/>
    </source>
</evidence>
<comment type="pathway">
    <text evidence="11">Sulfur metabolism; glutathione metabolism.</text>
</comment>
<dbReference type="GO" id="GO:0036374">
    <property type="term" value="F:glutathione hydrolase activity"/>
    <property type="evidence" value="ECO:0007669"/>
    <property type="project" value="UniProtKB-UniRule"/>
</dbReference>
<dbReference type="PROSITE" id="PS00462">
    <property type="entry name" value="G_GLU_TRANSPEPTIDASE"/>
    <property type="match status" value="1"/>
</dbReference>
<dbReference type="GO" id="GO:0103068">
    <property type="term" value="F:leukotriene C4 gamma-glutamyl transferase activity"/>
    <property type="evidence" value="ECO:0007669"/>
    <property type="project" value="UniProtKB-EC"/>
</dbReference>
<dbReference type="PANTHER" id="PTHR43199:SF1">
    <property type="entry name" value="GLUTATHIONE HYDROLASE PROENZYME"/>
    <property type="match status" value="1"/>
</dbReference>
<evidence type="ECO:0000256" key="12">
    <source>
        <dbReference type="SAM" id="MobiDB-lite"/>
    </source>
</evidence>
<feature type="binding site" evidence="10">
    <location>
        <begin position="405"/>
        <end position="407"/>
    </location>
    <ligand>
        <name>L-glutamate</name>
        <dbReference type="ChEBI" id="CHEBI:29985"/>
    </ligand>
</feature>
<comment type="catalytic activity">
    <reaction evidence="2 11">
        <text>glutathione + H2O = L-cysteinylglycine + L-glutamate</text>
        <dbReference type="Rhea" id="RHEA:28807"/>
        <dbReference type="ChEBI" id="CHEBI:15377"/>
        <dbReference type="ChEBI" id="CHEBI:29985"/>
        <dbReference type="ChEBI" id="CHEBI:57925"/>
        <dbReference type="ChEBI" id="CHEBI:61694"/>
        <dbReference type="EC" id="3.4.19.13"/>
    </reaction>
</comment>
<dbReference type="InterPro" id="IPR055262">
    <property type="entry name" value="GGT_CS"/>
</dbReference>
<dbReference type="InterPro" id="IPR043138">
    <property type="entry name" value="GGT_lsub"/>
</dbReference>
<keyword evidence="7 11" id="KW-0012">Acyltransferase</keyword>
<evidence type="ECO:0000256" key="9">
    <source>
        <dbReference type="PIRSR" id="PIRSR600101-1"/>
    </source>
</evidence>
<dbReference type="EMBL" id="AAPI01000002">
    <property type="protein sequence ID" value="EAS47502.1"/>
    <property type="molecule type" value="Genomic_DNA"/>
</dbReference>
<comment type="similarity">
    <text evidence="3 11">Belongs to the gamma-glutamyltransferase family.</text>
</comment>
<dbReference type="PANTHER" id="PTHR43199">
    <property type="entry name" value="GLUTATHIONE HYDROLASE"/>
    <property type="match status" value="1"/>
</dbReference>
<dbReference type="InterPro" id="IPR000101">
    <property type="entry name" value="GGT_peptidase"/>
</dbReference>
<comment type="catalytic activity">
    <reaction evidence="8 11">
        <text>an N-terminal (5-L-glutamyl)-[peptide] + an alpha-amino acid = 5-L-glutamyl amino acid + an N-terminal L-alpha-aminoacyl-[peptide]</text>
        <dbReference type="Rhea" id="RHEA:23904"/>
        <dbReference type="Rhea" id="RHEA-COMP:9780"/>
        <dbReference type="Rhea" id="RHEA-COMP:9795"/>
        <dbReference type="ChEBI" id="CHEBI:77644"/>
        <dbReference type="ChEBI" id="CHEBI:78597"/>
        <dbReference type="ChEBI" id="CHEBI:78599"/>
        <dbReference type="ChEBI" id="CHEBI:78608"/>
        <dbReference type="EC" id="2.3.2.2"/>
    </reaction>
</comment>
<dbReference type="SUPFAM" id="SSF56235">
    <property type="entry name" value="N-terminal nucleophile aminohydrolases (Ntn hydrolases)"/>
    <property type="match status" value="1"/>
</dbReference>
<keyword evidence="14" id="KW-1185">Reference proteome</keyword>
<feature type="binding site" evidence="10">
    <location>
        <position position="429"/>
    </location>
    <ligand>
        <name>L-glutamate</name>
        <dbReference type="ChEBI" id="CHEBI:29985"/>
    </ligand>
</feature>
<gene>
    <name evidence="13" type="ORF">GB2207_01822</name>
</gene>
<feature type="binding site" evidence="10">
    <location>
        <begin position="458"/>
        <end position="459"/>
    </location>
    <ligand>
        <name>L-glutamate</name>
        <dbReference type="ChEBI" id="CHEBI:29985"/>
    </ligand>
</feature>
<keyword evidence="5 11" id="KW-0378">Hydrolase</keyword>
<evidence type="ECO:0000256" key="8">
    <source>
        <dbReference type="ARBA" id="ARBA00047417"/>
    </source>
</evidence>
<keyword evidence="6 11" id="KW-0865">Zymogen</keyword>
<keyword evidence="4 11" id="KW-0808">Transferase</keyword>
<evidence type="ECO:0000256" key="5">
    <source>
        <dbReference type="ARBA" id="ARBA00022801"/>
    </source>
</evidence>
<name>Q1YTI5_9GAMM</name>
<evidence type="ECO:0000256" key="3">
    <source>
        <dbReference type="ARBA" id="ARBA00009381"/>
    </source>
</evidence>
<evidence type="ECO:0000256" key="4">
    <source>
        <dbReference type="ARBA" id="ARBA00022679"/>
    </source>
</evidence>
<dbReference type="Gene3D" id="3.60.20.40">
    <property type="match status" value="1"/>
</dbReference>
<comment type="PTM">
    <text evidence="11">Cleaved by autocatalysis into a large and a small subunit.</text>
</comment>
<evidence type="ECO:0000256" key="11">
    <source>
        <dbReference type="RuleBase" id="RU368036"/>
    </source>
</evidence>
<feature type="region of interest" description="Disordered" evidence="12">
    <location>
        <begin position="559"/>
        <end position="582"/>
    </location>
</feature>
<evidence type="ECO:0000313" key="14">
    <source>
        <dbReference type="Proteomes" id="UP000005555"/>
    </source>
</evidence>
<organism evidence="13 14">
    <name type="scientific">gamma proteobacterium HTCC2207</name>
    <dbReference type="NCBI Taxonomy" id="314287"/>
    <lineage>
        <taxon>Bacteria</taxon>
        <taxon>Pseudomonadati</taxon>
        <taxon>Pseudomonadota</taxon>
        <taxon>Gammaproteobacteria</taxon>
        <taxon>Cellvibrionales</taxon>
        <taxon>Porticoccaceae</taxon>
        <taxon>SAR92 clade</taxon>
    </lineage>
</organism>
<protein>
    <recommendedName>
        <fullName evidence="11">Glutathione hydrolase proenzyme</fullName>
        <ecNumber evidence="11">2.3.2.2</ecNumber>
        <ecNumber evidence="11">3.4.19.13</ecNumber>
    </recommendedName>
    <component>
        <recommendedName>
            <fullName evidence="11">Glutathione hydrolase large chain</fullName>
        </recommendedName>
    </component>
    <component>
        <recommendedName>
            <fullName evidence="11">Glutathione hydrolase small chain</fullName>
        </recommendedName>
    </component>
</protein>
<dbReference type="Pfam" id="PF01019">
    <property type="entry name" value="G_glu_transpept"/>
    <property type="match status" value="1"/>
</dbReference>
<evidence type="ECO:0000313" key="13">
    <source>
        <dbReference type="EMBL" id="EAS47502.1"/>
    </source>
</evidence>
<dbReference type="NCBIfam" id="TIGR00066">
    <property type="entry name" value="g_glut_trans"/>
    <property type="match status" value="1"/>
</dbReference>
<dbReference type="InterPro" id="IPR051792">
    <property type="entry name" value="GGT_bact"/>
</dbReference>
<sequence length="582" mass="62466">MIGSSFAWSNDNAIIDSSTRFHPVMSDSGMVVSQEIFASQVGAEILALGGNAVDAAVATGFALAVTLPRAGNLGGGGFMLIHLAEENKTLSIDYREMAPTEASRDMFLDTEGDVDNAKARFSIQSSGVPGTVAGLLHALDNYGTLSLKQVLQPAIDLARNGFPVSTDLAASLQARQPTLHKNPASKSYFYKADGSGYKYGESLVQSDLAATLERIAKSGKRGFYKGRTAQLIIAEMRRSGGLINHRDLADYRVVERAPICGDYRGNRVCTMPPPSSGGVHMLQMLNILEGWDLQALDHNSAAYIHRLVESMRRAYADRSYYLGDPDFFPVPVAELTDKKYADFLRGQIDLQSASRSKDISPGLASAAAHNQSQVDKLRSIPQESTETTHFSAWDRWGNVVSNTYTLNFSYGNGISVAGAGFLLNNEMDDFSAKPGSPNGYGLIGGAANAIEPKKRPLSSMTPTIVFNRDGAPVLATGSPGGSTIITVVMQMILNIVDFDMNVAEATAAPRIHHQWLPDRVFYESGVSADTLGLLRGMGHQLSDKTRRLGATESIQSDGSTPFLYGTADHRRDGSGVAVPAAD</sequence>
<dbReference type="InterPro" id="IPR029055">
    <property type="entry name" value="Ntn_hydrolases_N"/>
</dbReference>
<dbReference type="eggNOG" id="COG0405">
    <property type="taxonomic scope" value="Bacteria"/>
</dbReference>
<feature type="binding site" evidence="10">
    <location>
        <position position="95"/>
    </location>
    <ligand>
        <name>L-glutamate</name>
        <dbReference type="ChEBI" id="CHEBI:29985"/>
    </ligand>
</feature>
<evidence type="ECO:0000256" key="6">
    <source>
        <dbReference type="ARBA" id="ARBA00023145"/>
    </source>
</evidence>
<dbReference type="Gene3D" id="1.10.246.130">
    <property type="match status" value="1"/>
</dbReference>
<feature type="binding site" evidence="10">
    <location>
        <position position="481"/>
    </location>
    <ligand>
        <name>L-glutamate</name>
        <dbReference type="ChEBI" id="CHEBI:29985"/>
    </ligand>
</feature>
<dbReference type="AlphaFoldDB" id="Q1YTI5"/>
<dbReference type="GO" id="GO:0006750">
    <property type="term" value="P:glutathione biosynthetic process"/>
    <property type="evidence" value="ECO:0007669"/>
    <property type="project" value="UniProtKB-KW"/>
</dbReference>
<reference evidence="13 14" key="1">
    <citation type="submission" date="2006-03" db="EMBL/GenBank/DDBJ databases">
        <authorList>
            <person name="Giovannoni S.J."/>
            <person name="Cho J.-C."/>
            <person name="Ferriera S."/>
            <person name="Johnson J."/>
            <person name="Kravitz S."/>
            <person name="Halpern A."/>
            <person name="Remington K."/>
            <person name="Beeson K."/>
            <person name="Tran B."/>
            <person name="Rogers Y.-H."/>
            <person name="Friedman R."/>
            <person name="Venter J.C."/>
        </authorList>
    </citation>
    <scope>NUCLEOTIDE SEQUENCE [LARGE SCALE GENOMIC DNA]</scope>
    <source>
        <strain evidence="13 14">HTCC2207</strain>
    </source>
</reference>
<evidence type="ECO:0000256" key="1">
    <source>
        <dbReference type="ARBA" id="ARBA00001049"/>
    </source>
</evidence>
<feature type="active site" description="Nucleophile" evidence="9">
    <location>
        <position position="387"/>
    </location>
</feature>
<dbReference type="HOGENOM" id="CLU_014813_0_3_6"/>
<evidence type="ECO:0000256" key="2">
    <source>
        <dbReference type="ARBA" id="ARBA00001089"/>
    </source>
</evidence>
<comment type="caution">
    <text evidence="13">The sequence shown here is derived from an EMBL/GenBank/DDBJ whole genome shotgun (WGS) entry which is preliminary data.</text>
</comment>
<dbReference type="GO" id="GO:0006751">
    <property type="term" value="P:glutathione catabolic process"/>
    <property type="evidence" value="ECO:0007669"/>
    <property type="project" value="UniProtKB-UniRule"/>
</dbReference>
<dbReference type="Proteomes" id="UP000005555">
    <property type="component" value="Unassembled WGS sequence"/>
</dbReference>
<dbReference type="EC" id="3.4.19.13" evidence="11"/>